<keyword evidence="2" id="KW-1185">Reference proteome</keyword>
<evidence type="ECO:0000313" key="2">
    <source>
        <dbReference type="Proteomes" id="UP000078200"/>
    </source>
</evidence>
<dbReference type="Gene3D" id="3.90.1750.10">
    <property type="entry name" value="Hect, E3 ligase catalytic domains"/>
    <property type="match status" value="1"/>
</dbReference>
<proteinExistence type="predicted"/>
<protein>
    <submittedName>
        <fullName evidence="1">Uncharacterized protein</fullName>
    </submittedName>
</protein>
<organism evidence="1 2">
    <name type="scientific">Glossina austeni</name>
    <name type="common">Savannah tsetse fly</name>
    <dbReference type="NCBI Taxonomy" id="7395"/>
    <lineage>
        <taxon>Eukaryota</taxon>
        <taxon>Metazoa</taxon>
        <taxon>Ecdysozoa</taxon>
        <taxon>Arthropoda</taxon>
        <taxon>Hexapoda</taxon>
        <taxon>Insecta</taxon>
        <taxon>Pterygota</taxon>
        <taxon>Neoptera</taxon>
        <taxon>Endopterygota</taxon>
        <taxon>Diptera</taxon>
        <taxon>Brachycera</taxon>
        <taxon>Muscomorpha</taxon>
        <taxon>Hippoboscoidea</taxon>
        <taxon>Glossinidae</taxon>
        <taxon>Glossina</taxon>
    </lineage>
</organism>
<dbReference type="AlphaFoldDB" id="A0A1A9V903"/>
<reference evidence="1" key="1">
    <citation type="submission" date="2020-05" db="UniProtKB">
        <authorList>
            <consortium name="EnsemblMetazoa"/>
        </authorList>
    </citation>
    <scope>IDENTIFICATION</scope>
    <source>
        <strain evidence="1">TTRI</strain>
    </source>
</reference>
<dbReference type="EnsemblMetazoa" id="GAUT029727-RA">
    <property type="protein sequence ID" value="GAUT029727-PA"/>
    <property type="gene ID" value="GAUT029727"/>
</dbReference>
<sequence length="114" mass="12753">MFSGAMPSCDILLAQTRCTATGAHFFVDRNTRRIAFEDPRPDAPTGAMGVYGKPSVCWKLSQSKDLPSPIKIAVAAQILFEDSYRRLPLKFRVKKASIVITTHSSGFSYYRTKY</sequence>
<name>A0A1A9V903_GLOAU</name>
<dbReference type="STRING" id="7395.A0A1A9V903"/>
<evidence type="ECO:0000313" key="1">
    <source>
        <dbReference type="EnsemblMetazoa" id="GAUT029727-PA"/>
    </source>
</evidence>
<dbReference type="VEuPathDB" id="VectorBase:GAUT029727"/>
<accession>A0A1A9V903</accession>
<dbReference type="Proteomes" id="UP000078200">
    <property type="component" value="Unassembled WGS sequence"/>
</dbReference>